<dbReference type="PANTHER" id="PTHR13063">
    <property type="entry name" value="ENOS INTERACTING PROTEIN"/>
    <property type="match status" value="1"/>
</dbReference>
<evidence type="ECO:0000256" key="4">
    <source>
        <dbReference type="PIRNR" id="PIRNR023577"/>
    </source>
</evidence>
<evidence type="ECO:0000256" key="3">
    <source>
        <dbReference type="ARBA" id="ARBA00022833"/>
    </source>
</evidence>
<dbReference type="GeneID" id="81398406"/>
<keyword evidence="4" id="KW-0539">Nucleus</keyword>
<dbReference type="FunFam" id="3.30.40.10:FF:000673">
    <property type="entry name" value="RING finger domain protein, putative"/>
    <property type="match status" value="1"/>
</dbReference>
<dbReference type="OrthoDB" id="116827at2759"/>
<dbReference type="Proteomes" id="UP001141434">
    <property type="component" value="Unassembled WGS sequence"/>
</dbReference>
<feature type="region of interest" description="Disordered" evidence="7">
    <location>
        <begin position="324"/>
        <end position="369"/>
    </location>
</feature>
<dbReference type="PANTHER" id="PTHR13063:SF10">
    <property type="entry name" value="NITRIC OXIDE SYNTHASE-INTERACTING PROTEIN"/>
    <property type="match status" value="1"/>
</dbReference>
<comment type="caution">
    <text evidence="9">The sequence shown here is derived from an EMBL/GenBank/DDBJ whole genome shotgun (WGS) entry which is preliminary data.</text>
</comment>
<keyword evidence="10" id="KW-1185">Reference proteome</keyword>
<evidence type="ECO:0000313" key="9">
    <source>
        <dbReference type="EMBL" id="KAJ5084133.1"/>
    </source>
</evidence>
<dbReference type="GO" id="GO:0005634">
    <property type="term" value="C:nucleus"/>
    <property type="evidence" value="ECO:0007669"/>
    <property type="project" value="UniProtKB-SubCell"/>
</dbReference>
<evidence type="ECO:0000313" key="10">
    <source>
        <dbReference type="Proteomes" id="UP001141434"/>
    </source>
</evidence>
<dbReference type="InterPro" id="IPR013083">
    <property type="entry name" value="Znf_RING/FYVE/PHD"/>
</dbReference>
<sequence length="381" mass="42062">MAHSKRNTSLPHFTSYERGLLRSSWGTKRSVIGRDSFLPFASCRLCLQPARPPVVACASSGDLFCRECAISDLLAQRQEIKRLEREREDAKKRLAEDEERTLEEARQKDLQDFELVSMGLEANQNSGRKRKVEESEALASFKAREVEVDGEKKKVFELDEKEMARVAREEQERLKRELKRKKSESSKSALPSFWVPSLTPGTDPNEIAANKAVKLTPICPASTDTNRHSYSLKSLVDVHFTEETASDGSVSRVCPSCKKNLSNGLKAMLTKPCGHIICSPCVTKFMTPHEVPDPHASKEEQAHSAALHGRILCYVCETDLTPLPPGSEKSGDANGTSKRSKKKDKDKDAIRPGLVEISSEGTGFAGRGGNVGTKTGVAFQC</sequence>
<dbReference type="GO" id="GO:0061630">
    <property type="term" value="F:ubiquitin protein ligase activity"/>
    <property type="evidence" value="ECO:0007669"/>
    <property type="project" value="InterPro"/>
</dbReference>
<dbReference type="Gene3D" id="3.30.40.10">
    <property type="entry name" value="Zinc/RING finger domain, C3HC4 (zinc finger)"/>
    <property type="match status" value="1"/>
</dbReference>
<comment type="subcellular location">
    <subcellularLocation>
        <location evidence="4">Nucleus</location>
    </subcellularLocation>
</comment>
<dbReference type="SUPFAM" id="SSF57850">
    <property type="entry name" value="RING/U-box"/>
    <property type="match status" value="1"/>
</dbReference>
<reference evidence="9" key="2">
    <citation type="journal article" date="2023" name="IMA Fungus">
        <title>Comparative genomic study of the Penicillium genus elucidates a diverse pangenome and 15 lateral gene transfer events.</title>
        <authorList>
            <person name="Petersen C."/>
            <person name="Sorensen T."/>
            <person name="Nielsen M.R."/>
            <person name="Sondergaard T.E."/>
            <person name="Sorensen J.L."/>
            <person name="Fitzpatrick D.A."/>
            <person name="Frisvad J.C."/>
            <person name="Nielsen K.L."/>
        </authorList>
    </citation>
    <scope>NUCLEOTIDE SEQUENCE</scope>
    <source>
        <strain evidence="9">IBT 34128</strain>
    </source>
</reference>
<dbReference type="PROSITE" id="PS50089">
    <property type="entry name" value="ZF_RING_2"/>
    <property type="match status" value="1"/>
</dbReference>
<feature type="coiled-coil region" evidence="6">
    <location>
        <begin position="66"/>
        <end position="108"/>
    </location>
</feature>
<keyword evidence="2 5" id="KW-0863">Zinc-finger</keyword>
<feature type="coiled-coil region" evidence="6">
    <location>
        <begin position="161"/>
        <end position="188"/>
    </location>
</feature>
<evidence type="ECO:0000259" key="8">
    <source>
        <dbReference type="PROSITE" id="PS50089"/>
    </source>
</evidence>
<evidence type="ECO:0000256" key="7">
    <source>
        <dbReference type="SAM" id="MobiDB-lite"/>
    </source>
</evidence>
<feature type="domain" description="RING-type" evidence="8">
    <location>
        <begin position="254"/>
        <end position="317"/>
    </location>
</feature>
<dbReference type="PIRSF" id="PIRSF023577">
    <property type="entry name" value="ENOS_interacting"/>
    <property type="match status" value="1"/>
</dbReference>
<evidence type="ECO:0000256" key="2">
    <source>
        <dbReference type="ARBA" id="ARBA00022771"/>
    </source>
</evidence>
<accession>A0A9W9JWH4</accession>
<name>A0A9W9JWH4_9EURO</name>
<dbReference type="InterPro" id="IPR017907">
    <property type="entry name" value="Znf_RING_CS"/>
</dbReference>
<dbReference type="InterPro" id="IPR016818">
    <property type="entry name" value="NOSIP"/>
</dbReference>
<dbReference type="EMBL" id="JAPMSZ010000011">
    <property type="protein sequence ID" value="KAJ5084133.1"/>
    <property type="molecule type" value="Genomic_DNA"/>
</dbReference>
<organism evidence="9 10">
    <name type="scientific">Penicillium alfredii</name>
    <dbReference type="NCBI Taxonomy" id="1506179"/>
    <lineage>
        <taxon>Eukaryota</taxon>
        <taxon>Fungi</taxon>
        <taxon>Dikarya</taxon>
        <taxon>Ascomycota</taxon>
        <taxon>Pezizomycotina</taxon>
        <taxon>Eurotiomycetes</taxon>
        <taxon>Eurotiomycetidae</taxon>
        <taxon>Eurotiales</taxon>
        <taxon>Aspergillaceae</taxon>
        <taxon>Penicillium</taxon>
    </lineage>
</organism>
<keyword evidence="3" id="KW-0862">Zinc</keyword>
<proteinExistence type="inferred from homology"/>
<dbReference type="PROSITE" id="PS00518">
    <property type="entry name" value="ZF_RING_1"/>
    <property type="match status" value="1"/>
</dbReference>
<evidence type="ECO:0000256" key="6">
    <source>
        <dbReference type="SAM" id="Coils"/>
    </source>
</evidence>
<reference evidence="9" key="1">
    <citation type="submission" date="2022-11" db="EMBL/GenBank/DDBJ databases">
        <authorList>
            <person name="Petersen C."/>
        </authorList>
    </citation>
    <scope>NUCLEOTIDE SEQUENCE</scope>
    <source>
        <strain evidence="9">IBT 34128</strain>
    </source>
</reference>
<dbReference type="InterPro" id="IPR001841">
    <property type="entry name" value="Znf_RING"/>
</dbReference>
<keyword evidence="1" id="KW-0479">Metal-binding</keyword>
<dbReference type="GO" id="GO:0008270">
    <property type="term" value="F:zinc ion binding"/>
    <property type="evidence" value="ECO:0007669"/>
    <property type="project" value="UniProtKB-KW"/>
</dbReference>
<gene>
    <name evidence="9" type="ORF">NUU61_008712</name>
</gene>
<evidence type="ECO:0000256" key="5">
    <source>
        <dbReference type="PROSITE-ProRule" id="PRU00175"/>
    </source>
</evidence>
<evidence type="ECO:0000256" key="1">
    <source>
        <dbReference type="ARBA" id="ARBA00022723"/>
    </source>
</evidence>
<keyword evidence="6" id="KW-0175">Coiled coil</keyword>
<comment type="similarity">
    <text evidence="4">Belongs to the NOSIP family.</text>
</comment>
<dbReference type="AlphaFoldDB" id="A0A9W9JWH4"/>
<protein>
    <recommendedName>
        <fullName evidence="8">RING-type domain-containing protein</fullName>
    </recommendedName>
</protein>
<dbReference type="RefSeq" id="XP_056507530.1">
    <property type="nucleotide sequence ID" value="XM_056659237.1"/>
</dbReference>